<name>A0ACC0VUZ2_9STRA</name>
<evidence type="ECO:0000313" key="2">
    <source>
        <dbReference type="Proteomes" id="UP001163321"/>
    </source>
</evidence>
<comment type="caution">
    <text evidence="1">The sequence shown here is derived from an EMBL/GenBank/DDBJ whole genome shotgun (WGS) entry which is preliminary data.</text>
</comment>
<dbReference type="Proteomes" id="UP001163321">
    <property type="component" value="Chromosome 6"/>
</dbReference>
<sequence length="89" mass="9609">MTPGCDESVFSVVLNEAKASSTWLLDSGANCHISRMVDDFCGYRQLDTLVSVIVAGGQRLEAKCVGHVRMGLGVGRSVKLTELLYVPHL</sequence>
<organism evidence="1 2">
    <name type="scientific">Peronosclerospora sorghi</name>
    <dbReference type="NCBI Taxonomy" id="230839"/>
    <lineage>
        <taxon>Eukaryota</taxon>
        <taxon>Sar</taxon>
        <taxon>Stramenopiles</taxon>
        <taxon>Oomycota</taxon>
        <taxon>Peronosporomycetes</taxon>
        <taxon>Peronosporales</taxon>
        <taxon>Peronosporaceae</taxon>
        <taxon>Peronosclerospora</taxon>
    </lineage>
</organism>
<reference evidence="1 2" key="1">
    <citation type="journal article" date="2022" name="bioRxiv">
        <title>The genome of the oomycete Peronosclerospora sorghi, a cosmopolitan pathogen of maize and sorghum, is inflated with dispersed pseudogenes.</title>
        <authorList>
            <person name="Fletcher K."/>
            <person name="Martin F."/>
            <person name="Isakeit T."/>
            <person name="Cavanaugh K."/>
            <person name="Magill C."/>
            <person name="Michelmore R."/>
        </authorList>
    </citation>
    <scope>NUCLEOTIDE SEQUENCE [LARGE SCALE GENOMIC DNA]</scope>
    <source>
        <strain evidence="1">P6</strain>
    </source>
</reference>
<evidence type="ECO:0000313" key="1">
    <source>
        <dbReference type="EMBL" id="KAI9910097.1"/>
    </source>
</evidence>
<accession>A0ACC0VUZ2</accession>
<dbReference type="EMBL" id="CM047585">
    <property type="protein sequence ID" value="KAI9910097.1"/>
    <property type="molecule type" value="Genomic_DNA"/>
</dbReference>
<protein>
    <submittedName>
        <fullName evidence="1">Uncharacterized protein</fullName>
    </submittedName>
</protein>
<gene>
    <name evidence="1" type="ORF">PsorP6_010681</name>
</gene>
<keyword evidence="2" id="KW-1185">Reference proteome</keyword>
<proteinExistence type="predicted"/>